<dbReference type="GO" id="GO:0003677">
    <property type="term" value="F:DNA binding"/>
    <property type="evidence" value="ECO:0007669"/>
    <property type="project" value="InterPro"/>
</dbReference>
<sequence length="559" mass="65497">MAYFLKKNRKKDKLYLSIVNSYYDSERKQTVHSTYESFGTGQALIDQGISDPVAYLEDKVRTLNYEARQKDASEISDTAPYKYAGHFLVKSILSKLDVEPIFNIYDLTRSYHFKLFDVLSALIYARILKPCSKYKTYFEVIPYLESPCCFSYDQLLEGLSYFGDNYEKIVEIFSKLTNEKYGLHPSVGYFDCTNFYFEIDKEDDIRKKGPSKENRKEPLLGLGLLLDARQIPVGLKLFPGNESEKPQIRQVIDELKKQNEINGRIVQVADKGLNCARNIYEALKHHDGYLFSKSCKQLPETEKIWLLLDNGYKEIKDQNGHILYKTKECIDDFSYSFLDDSNKKIQFTITEKRVATYNPKLARKQLLEIEKLEHKAYSLCLSKAKREEYGECSKYVDFKGKDGTKANAAINKEKIEKDKALCGYNLLVTSEIHLSQEEIYSVYHNLWRIEESFRIMKSELDARPVYLKNKETIYGHFLICYLSTLLIRLLQIYELEDKYSYQELFKFMRNCYFTVYGKKYINMATKSEFIDMLTDKTQLPLKNAILSEKQYQKILGYKL</sequence>
<protein>
    <submittedName>
        <fullName evidence="2">Transposase</fullName>
    </submittedName>
</protein>
<gene>
    <name evidence="2" type="ORF">B5E91_10405</name>
</gene>
<reference evidence="3" key="1">
    <citation type="submission" date="2017-04" db="EMBL/GenBank/DDBJ databases">
        <title>Function of individual gut microbiota members based on whole genome sequencing of pure cultures obtained from chicken caecum.</title>
        <authorList>
            <person name="Medvecky M."/>
            <person name="Cejkova D."/>
            <person name="Polansky O."/>
            <person name="Karasova D."/>
            <person name="Kubasova T."/>
            <person name="Cizek A."/>
            <person name="Rychlik I."/>
        </authorList>
    </citation>
    <scope>NUCLEOTIDE SEQUENCE [LARGE SCALE GENOMIC DNA]</scope>
    <source>
        <strain evidence="3">An149</strain>
    </source>
</reference>
<name>A0A1Y4QGG8_9FIRM</name>
<dbReference type="GO" id="GO:0006313">
    <property type="term" value="P:DNA transposition"/>
    <property type="evidence" value="ECO:0007669"/>
    <property type="project" value="InterPro"/>
</dbReference>
<dbReference type="Proteomes" id="UP000196258">
    <property type="component" value="Unassembled WGS sequence"/>
</dbReference>
<evidence type="ECO:0000313" key="2">
    <source>
        <dbReference type="EMBL" id="OUQ04317.1"/>
    </source>
</evidence>
<dbReference type="InterPro" id="IPR012337">
    <property type="entry name" value="RNaseH-like_sf"/>
</dbReference>
<evidence type="ECO:0000259" key="1">
    <source>
        <dbReference type="Pfam" id="PF01609"/>
    </source>
</evidence>
<comment type="caution">
    <text evidence="2">The sequence shown here is derived from an EMBL/GenBank/DDBJ whole genome shotgun (WGS) entry which is preliminary data.</text>
</comment>
<dbReference type="GO" id="GO:0004803">
    <property type="term" value="F:transposase activity"/>
    <property type="evidence" value="ECO:0007669"/>
    <property type="project" value="InterPro"/>
</dbReference>
<dbReference type="PANTHER" id="PTHR34614:SF2">
    <property type="entry name" value="TRANSPOSASE IS4-LIKE DOMAIN-CONTAINING PROTEIN"/>
    <property type="match status" value="1"/>
</dbReference>
<dbReference type="NCBIfam" id="NF033559">
    <property type="entry name" value="transpos_IS1634"/>
    <property type="match status" value="1"/>
</dbReference>
<proteinExistence type="predicted"/>
<dbReference type="SUPFAM" id="SSF53098">
    <property type="entry name" value="Ribonuclease H-like"/>
    <property type="match status" value="1"/>
</dbReference>
<accession>A0A1Y4QGG8</accession>
<organism evidence="2 3">
    <name type="scientific">Thomasclavelia spiroformis</name>
    <dbReference type="NCBI Taxonomy" id="29348"/>
    <lineage>
        <taxon>Bacteria</taxon>
        <taxon>Bacillati</taxon>
        <taxon>Bacillota</taxon>
        <taxon>Erysipelotrichia</taxon>
        <taxon>Erysipelotrichales</taxon>
        <taxon>Coprobacillaceae</taxon>
        <taxon>Thomasclavelia</taxon>
    </lineage>
</organism>
<dbReference type="Pfam" id="PF01609">
    <property type="entry name" value="DDE_Tnp_1"/>
    <property type="match status" value="1"/>
</dbReference>
<dbReference type="RefSeq" id="WP_087257398.1">
    <property type="nucleotide sequence ID" value="NZ_NFLB01000012.1"/>
</dbReference>
<dbReference type="InterPro" id="IPR047654">
    <property type="entry name" value="IS1634_transpos"/>
</dbReference>
<dbReference type="PANTHER" id="PTHR34614">
    <property type="match status" value="1"/>
</dbReference>
<evidence type="ECO:0000313" key="3">
    <source>
        <dbReference type="Proteomes" id="UP000196258"/>
    </source>
</evidence>
<dbReference type="AlphaFoldDB" id="A0A1Y4QGG8"/>
<feature type="domain" description="Transposase IS4-like" evidence="1">
    <location>
        <begin position="210"/>
        <end position="485"/>
    </location>
</feature>
<dbReference type="EMBL" id="NFLB01000012">
    <property type="protein sequence ID" value="OUQ04317.1"/>
    <property type="molecule type" value="Genomic_DNA"/>
</dbReference>
<dbReference type="InterPro" id="IPR002559">
    <property type="entry name" value="Transposase_11"/>
</dbReference>